<evidence type="ECO:0000256" key="1">
    <source>
        <dbReference type="SAM" id="MobiDB-lite"/>
    </source>
</evidence>
<evidence type="ECO:0000313" key="2">
    <source>
        <dbReference type="EnsemblPlants" id="cds.evm.model.04.711"/>
    </source>
</evidence>
<proteinExistence type="predicted"/>
<reference evidence="2" key="1">
    <citation type="submission" date="2018-11" db="EMBL/GenBank/DDBJ databases">
        <authorList>
            <person name="Grassa J C."/>
        </authorList>
    </citation>
    <scope>NUCLEOTIDE SEQUENCE [LARGE SCALE GENOMIC DNA]</scope>
</reference>
<feature type="region of interest" description="Disordered" evidence="1">
    <location>
        <begin position="68"/>
        <end position="89"/>
    </location>
</feature>
<protein>
    <submittedName>
        <fullName evidence="2">Uncharacterized protein</fullName>
    </submittedName>
</protein>
<accession>A0A803PIG8</accession>
<dbReference type="EMBL" id="UZAU01000366">
    <property type="status" value="NOT_ANNOTATED_CDS"/>
    <property type="molecule type" value="Genomic_DNA"/>
</dbReference>
<organism evidence="2 3">
    <name type="scientific">Cannabis sativa</name>
    <name type="common">Hemp</name>
    <name type="synonym">Marijuana</name>
    <dbReference type="NCBI Taxonomy" id="3483"/>
    <lineage>
        <taxon>Eukaryota</taxon>
        <taxon>Viridiplantae</taxon>
        <taxon>Streptophyta</taxon>
        <taxon>Embryophyta</taxon>
        <taxon>Tracheophyta</taxon>
        <taxon>Spermatophyta</taxon>
        <taxon>Magnoliopsida</taxon>
        <taxon>eudicotyledons</taxon>
        <taxon>Gunneridae</taxon>
        <taxon>Pentapetalae</taxon>
        <taxon>rosids</taxon>
        <taxon>fabids</taxon>
        <taxon>Rosales</taxon>
        <taxon>Cannabaceae</taxon>
        <taxon>Cannabis</taxon>
    </lineage>
</organism>
<dbReference type="AlphaFoldDB" id="A0A803PIG8"/>
<reference evidence="2" key="2">
    <citation type="submission" date="2021-03" db="UniProtKB">
        <authorList>
            <consortium name="EnsemblPlants"/>
        </authorList>
    </citation>
    <scope>IDENTIFICATION</scope>
</reference>
<dbReference type="Proteomes" id="UP000596661">
    <property type="component" value="Chromosome 4"/>
</dbReference>
<name>A0A803PIG8_CANSA</name>
<keyword evidence="3" id="KW-1185">Reference proteome</keyword>
<dbReference type="Gramene" id="evm.model.04.711">
    <property type="protein sequence ID" value="cds.evm.model.04.711"/>
    <property type="gene ID" value="evm.TU.04.711"/>
</dbReference>
<feature type="compositionally biased region" description="Basic and acidic residues" evidence="1">
    <location>
        <begin position="23"/>
        <end position="39"/>
    </location>
</feature>
<feature type="compositionally biased region" description="Gly residues" evidence="1">
    <location>
        <begin position="80"/>
        <end position="89"/>
    </location>
</feature>
<feature type="region of interest" description="Disordered" evidence="1">
    <location>
        <begin position="1"/>
        <end position="39"/>
    </location>
</feature>
<evidence type="ECO:0000313" key="3">
    <source>
        <dbReference type="Proteomes" id="UP000596661"/>
    </source>
</evidence>
<dbReference type="EnsemblPlants" id="evm.model.04.711">
    <property type="protein sequence ID" value="cds.evm.model.04.711"/>
    <property type="gene ID" value="evm.TU.04.711"/>
</dbReference>
<sequence length="89" mass="9632">MMTSLMRPEKRKSDVVVTPIADSSKEAPKGVQEREEGRDRSVIRGFRHVFVPGEDFDFSILGRKSREMAEASAMSPTPTQGGGGSYGGG</sequence>